<name>A0A1Z5T5T2_HORWE</name>
<dbReference type="Pfam" id="PF12894">
    <property type="entry name" value="ANAPC4_WD40"/>
    <property type="match status" value="1"/>
</dbReference>
<evidence type="ECO:0000313" key="9">
    <source>
        <dbReference type="EMBL" id="OTA31380.1"/>
    </source>
</evidence>
<evidence type="ECO:0000259" key="8">
    <source>
        <dbReference type="Pfam" id="PF12894"/>
    </source>
</evidence>
<comment type="caution">
    <text evidence="9">The sequence shown here is derived from an EMBL/GenBank/DDBJ whole genome shotgun (WGS) entry which is preliminary data.</text>
</comment>
<dbReference type="VEuPathDB" id="FungiDB:BTJ68_07724"/>
<organism evidence="9 10">
    <name type="scientific">Hortaea werneckii EXF-2000</name>
    <dbReference type="NCBI Taxonomy" id="1157616"/>
    <lineage>
        <taxon>Eukaryota</taxon>
        <taxon>Fungi</taxon>
        <taxon>Dikarya</taxon>
        <taxon>Ascomycota</taxon>
        <taxon>Pezizomycotina</taxon>
        <taxon>Dothideomycetes</taxon>
        <taxon>Dothideomycetidae</taxon>
        <taxon>Mycosphaerellales</taxon>
        <taxon>Teratosphaeriaceae</taxon>
        <taxon>Hortaea</taxon>
    </lineage>
</organism>
<dbReference type="InterPro" id="IPR001680">
    <property type="entry name" value="WD40_rpt"/>
</dbReference>
<dbReference type="PANTHER" id="PTHR14107:SF16">
    <property type="entry name" value="AT02583P"/>
    <property type="match status" value="1"/>
</dbReference>
<dbReference type="PROSITE" id="PS50294">
    <property type="entry name" value="WD_REPEATS_REGION"/>
    <property type="match status" value="1"/>
</dbReference>
<dbReference type="STRING" id="1157616.A0A1Z5T5T2"/>
<dbReference type="Gene3D" id="2.130.10.10">
    <property type="entry name" value="YVTN repeat-like/Quinoprotein amine dehydrogenase"/>
    <property type="match status" value="1"/>
</dbReference>
<evidence type="ECO:0000256" key="6">
    <source>
        <dbReference type="PROSITE-ProRule" id="PRU00221"/>
    </source>
</evidence>
<feature type="compositionally biased region" description="Polar residues" evidence="7">
    <location>
        <begin position="676"/>
        <end position="691"/>
    </location>
</feature>
<dbReference type="SMART" id="SM00320">
    <property type="entry name" value="WD40"/>
    <property type="match status" value="5"/>
</dbReference>
<dbReference type="InterPro" id="IPR051362">
    <property type="entry name" value="WD_repeat_creC_regulators"/>
</dbReference>
<feature type="domain" description="Anaphase-promoting complex subunit 4-like WD40" evidence="8">
    <location>
        <begin position="520"/>
        <end position="572"/>
    </location>
</feature>
<evidence type="ECO:0000256" key="4">
    <source>
        <dbReference type="ARBA" id="ARBA00038107"/>
    </source>
</evidence>
<feature type="repeat" description="WD" evidence="6">
    <location>
        <begin position="559"/>
        <end position="600"/>
    </location>
</feature>
<dbReference type="InterPro" id="IPR036322">
    <property type="entry name" value="WD40_repeat_dom_sf"/>
</dbReference>
<dbReference type="PANTHER" id="PTHR14107">
    <property type="entry name" value="WD REPEAT PROTEIN"/>
    <property type="match status" value="1"/>
</dbReference>
<dbReference type="PROSITE" id="PS50082">
    <property type="entry name" value="WD_REPEATS_2"/>
    <property type="match status" value="1"/>
</dbReference>
<evidence type="ECO:0000256" key="7">
    <source>
        <dbReference type="SAM" id="MobiDB-lite"/>
    </source>
</evidence>
<dbReference type="EMBL" id="MUNK01000115">
    <property type="protein sequence ID" value="OTA31380.1"/>
    <property type="molecule type" value="Genomic_DNA"/>
</dbReference>
<comment type="subunit">
    <text evidence="5">Interacts with creB.</text>
</comment>
<proteinExistence type="inferred from homology"/>
<keyword evidence="1 6" id="KW-0853">WD repeat</keyword>
<dbReference type="OrthoDB" id="3367at2759"/>
<evidence type="ECO:0000256" key="3">
    <source>
        <dbReference type="ARBA" id="ARBA00037241"/>
    </source>
</evidence>
<comment type="similarity">
    <text evidence="4">Belongs to the WD repeat creC family.</text>
</comment>
<feature type="region of interest" description="Disordered" evidence="7">
    <location>
        <begin position="676"/>
        <end position="718"/>
    </location>
</feature>
<dbReference type="InParanoid" id="A0A1Z5T5T2"/>
<keyword evidence="2" id="KW-0677">Repeat</keyword>
<evidence type="ECO:0000256" key="5">
    <source>
        <dbReference type="ARBA" id="ARBA00038682"/>
    </source>
</evidence>
<reference evidence="9 10" key="1">
    <citation type="submission" date="2017-01" db="EMBL/GenBank/DDBJ databases">
        <title>The recent genome duplication of the halophilic yeast Hortaea werneckii: insights from long-read sequencing.</title>
        <authorList>
            <person name="Sinha S."/>
            <person name="Flibotte S."/>
            <person name="Neira M."/>
            <person name="Lenassi M."/>
            <person name="Gostincar C."/>
            <person name="Stajich J.E."/>
            <person name="Nislow C.E."/>
        </authorList>
    </citation>
    <scope>NUCLEOTIDE SEQUENCE [LARGE SCALE GENOMIC DNA]</scope>
    <source>
        <strain evidence="9 10">EXF-2000</strain>
    </source>
</reference>
<dbReference type="GO" id="GO:0032153">
    <property type="term" value="C:cell division site"/>
    <property type="evidence" value="ECO:0007669"/>
    <property type="project" value="TreeGrafter"/>
</dbReference>
<sequence length="767" mass="84442">MEFPAPILHRKDEQLAPTRVSVSNGTVDDFPPFRIPLLHLHSLLAHNILTLSSTFSGTRKQLVPKETHRRESACVLAKRAPLTRRLAISSGFTTGRQADRHSRVSKGCAVSRRRRRHHVRPATGEYLLASAHASSLIASFCLFPKLAWSHGAGFKLTFSLPPRYPNGNLYTGMPGGGLLETNNTLEHPTGPDYQLVVGEGTYLLRDDLHLATPPPHPSDAPQPNNNPLATTIGPPTAGTKLSLAVIAPRRSPARNLYRPTTAQSGRSGMPPSIQEESAKSDSGSTANGYGSASNRSIHSSAFGDGNPALQAAPVKGKKGDQRVKPKNNIVKSNSSFVSRVIPHESLQKRLNERSPEGMLAFANVNRALMWLDLSSENQKTENMTKVLFTKAHALCHDIHEYTKSQTHMDVVIGFNSGDIIWYECMSQKYARLNKNGIINATAVSQILWVPNKENFFLAAHMDGSIIAYDKDKEDADFVSEEDMTNGHVDGAVKLGIKFSIRKSIQSRNQKSNPIAWWKVSNMKVNNMAFSPDGLLLAIVCDDGTLTIMDYIHERVLDVFRSYYGAILCVTWSPDGRYVLTGGQDDLVSIWSIGDSALVARCVGHESWITDVKFDPWRCDERNYRFGSVGEDCRLLLWDFSVGMLGRPKAMSARNRGTSVSSSVPLDRKISNMSATGVSRLRSNSSMTTQPDGVSAADGMEQEGEPTVHPVDPRSSTAVLPPVMNKQVDKHPLSWVGFEERCIITSCKDGHIREWDRPKEGGSNDTSR</sequence>
<dbReference type="GO" id="GO:0051286">
    <property type="term" value="C:cell tip"/>
    <property type="evidence" value="ECO:0007669"/>
    <property type="project" value="TreeGrafter"/>
</dbReference>
<feature type="compositionally biased region" description="Polar residues" evidence="7">
    <location>
        <begin position="280"/>
        <end position="299"/>
    </location>
</feature>
<keyword evidence="10" id="KW-1185">Reference proteome</keyword>
<protein>
    <recommendedName>
        <fullName evidence="8">Anaphase-promoting complex subunit 4-like WD40 domain-containing protein</fullName>
    </recommendedName>
</protein>
<accession>A0A1Z5T5T2</accession>
<evidence type="ECO:0000256" key="2">
    <source>
        <dbReference type="ARBA" id="ARBA00022737"/>
    </source>
</evidence>
<evidence type="ECO:0000256" key="1">
    <source>
        <dbReference type="ARBA" id="ARBA00022574"/>
    </source>
</evidence>
<comment type="function">
    <text evidence="3">Component of the regulatory network controlling carbon source utilization through ubiquitination and deubiquitination involving creA, creB, creC, creD and acrB. Required to prevent the proteolysis of the CreB deubiquitinating enzyme in the absence of carbon catabolite repression. CreB deubiquitinating enzyme stabilized in a complex with the CreC leads to the expression of genes such as those in the proline and quinate pathways.</text>
</comment>
<dbReference type="AlphaFoldDB" id="A0A1Z5T5T2"/>
<dbReference type="SUPFAM" id="SSF50978">
    <property type="entry name" value="WD40 repeat-like"/>
    <property type="match status" value="1"/>
</dbReference>
<gene>
    <name evidence="9" type="ORF">BTJ68_07724</name>
</gene>
<dbReference type="InterPro" id="IPR015943">
    <property type="entry name" value="WD40/YVTN_repeat-like_dom_sf"/>
</dbReference>
<dbReference type="GO" id="GO:0045013">
    <property type="term" value="P:carbon catabolite repression of transcription"/>
    <property type="evidence" value="ECO:0007669"/>
    <property type="project" value="TreeGrafter"/>
</dbReference>
<dbReference type="GO" id="GO:0005634">
    <property type="term" value="C:nucleus"/>
    <property type="evidence" value="ECO:0007669"/>
    <property type="project" value="TreeGrafter"/>
</dbReference>
<dbReference type="Proteomes" id="UP000194280">
    <property type="component" value="Unassembled WGS sequence"/>
</dbReference>
<evidence type="ECO:0000313" key="10">
    <source>
        <dbReference type="Proteomes" id="UP000194280"/>
    </source>
</evidence>
<feature type="region of interest" description="Disordered" evidence="7">
    <location>
        <begin position="207"/>
        <end position="329"/>
    </location>
</feature>
<dbReference type="InterPro" id="IPR024977">
    <property type="entry name" value="Apc4-like_WD40_dom"/>
</dbReference>